<proteinExistence type="predicted"/>
<protein>
    <submittedName>
        <fullName evidence="1">Uncharacterized protein</fullName>
    </submittedName>
</protein>
<organism evidence="1 2">
    <name type="scientific">Daucus carota subsp. sativus</name>
    <name type="common">Carrot</name>
    <dbReference type="NCBI Taxonomy" id="79200"/>
    <lineage>
        <taxon>Eukaryota</taxon>
        <taxon>Viridiplantae</taxon>
        <taxon>Streptophyta</taxon>
        <taxon>Embryophyta</taxon>
        <taxon>Tracheophyta</taxon>
        <taxon>Spermatophyta</taxon>
        <taxon>Magnoliopsida</taxon>
        <taxon>eudicotyledons</taxon>
        <taxon>Gunneridae</taxon>
        <taxon>Pentapetalae</taxon>
        <taxon>asterids</taxon>
        <taxon>campanulids</taxon>
        <taxon>Apiales</taxon>
        <taxon>Apiaceae</taxon>
        <taxon>Apioideae</taxon>
        <taxon>Scandiceae</taxon>
        <taxon>Daucinae</taxon>
        <taxon>Daucus</taxon>
        <taxon>Daucus sect. Daucus</taxon>
    </lineage>
</organism>
<reference evidence="1" key="1">
    <citation type="journal article" date="2016" name="Nat. Genet.">
        <title>A high-quality carrot genome assembly provides new insights into carotenoid accumulation and asterid genome evolution.</title>
        <authorList>
            <person name="Iorizzo M."/>
            <person name="Ellison S."/>
            <person name="Senalik D."/>
            <person name="Zeng P."/>
            <person name="Satapoomin P."/>
            <person name="Huang J."/>
            <person name="Bowman M."/>
            <person name="Iovene M."/>
            <person name="Sanseverino W."/>
            <person name="Cavagnaro P."/>
            <person name="Yildiz M."/>
            <person name="Macko-Podgorni A."/>
            <person name="Moranska E."/>
            <person name="Grzebelus E."/>
            <person name="Grzebelus D."/>
            <person name="Ashrafi H."/>
            <person name="Zheng Z."/>
            <person name="Cheng S."/>
            <person name="Spooner D."/>
            <person name="Van Deynze A."/>
            <person name="Simon P."/>
        </authorList>
    </citation>
    <scope>NUCLEOTIDE SEQUENCE</scope>
    <source>
        <tissue evidence="1">Leaf</tissue>
    </source>
</reference>
<gene>
    <name evidence="1" type="ORF">DCAR_0519014</name>
</gene>
<reference evidence="1" key="2">
    <citation type="submission" date="2022-03" db="EMBL/GenBank/DDBJ databases">
        <title>Draft title - Genomic analysis of global carrot germplasm unveils the trajectory of domestication and the origin of high carotenoid orange carrot.</title>
        <authorList>
            <person name="Iorizzo M."/>
            <person name="Ellison S."/>
            <person name="Senalik D."/>
            <person name="Macko-Podgorni A."/>
            <person name="Grzebelus D."/>
            <person name="Bostan H."/>
            <person name="Rolling W."/>
            <person name="Curaba J."/>
            <person name="Simon P."/>
        </authorList>
    </citation>
    <scope>NUCLEOTIDE SEQUENCE</scope>
    <source>
        <tissue evidence="1">Leaf</tissue>
    </source>
</reference>
<dbReference type="AlphaFoldDB" id="A0AAF1B0Y4"/>
<keyword evidence="2" id="KW-1185">Reference proteome</keyword>
<evidence type="ECO:0000313" key="1">
    <source>
        <dbReference type="EMBL" id="WOG99660.1"/>
    </source>
</evidence>
<name>A0AAF1B0Y4_DAUCS</name>
<dbReference type="EMBL" id="CP093347">
    <property type="protein sequence ID" value="WOG99660.1"/>
    <property type="molecule type" value="Genomic_DNA"/>
</dbReference>
<accession>A0AAF1B0Y4</accession>
<sequence length="93" mass="11043">MKLYDHRMVQRGEVLSYEGNIGVHGHLQHAVPFRNICHVWWDRSGELLFKERFMDCIPSEFCWGMKEGSIYNQHSNFGEAWIGGLDGIYHMRW</sequence>
<evidence type="ECO:0000313" key="2">
    <source>
        <dbReference type="Proteomes" id="UP000077755"/>
    </source>
</evidence>
<dbReference type="Proteomes" id="UP000077755">
    <property type="component" value="Chromosome 5"/>
</dbReference>